<comment type="similarity">
    <text evidence="1">Belongs to the Tango6 family.</text>
</comment>
<dbReference type="InterPro" id="IPR011989">
    <property type="entry name" value="ARM-like"/>
</dbReference>
<dbReference type="Gene3D" id="1.25.10.10">
    <property type="entry name" value="Leucine-rich Repeat Variant"/>
    <property type="match status" value="1"/>
</dbReference>
<feature type="domain" description="RNA polymerase II assembly factor Rtp1 C-terminal" evidence="3">
    <location>
        <begin position="686"/>
        <end position="794"/>
    </location>
</feature>
<dbReference type="InterPro" id="IPR039600">
    <property type="entry name" value="TANGO6/Rtp1"/>
</dbReference>
<dbReference type="PANTHER" id="PTHR20959">
    <property type="entry name" value="TRANSPORT AND GOLGI ORGANIZATION PROTEIN 6 FAMILY MEMBER"/>
    <property type="match status" value="1"/>
</dbReference>
<dbReference type="RefSeq" id="XP_005177590.2">
    <property type="nucleotide sequence ID" value="XM_005177533.4"/>
</dbReference>
<evidence type="ECO:0000256" key="2">
    <source>
        <dbReference type="SAM" id="SignalP"/>
    </source>
</evidence>
<reference evidence="4" key="1">
    <citation type="submission" date="2020-05" db="UniProtKB">
        <authorList>
            <consortium name="EnsemblMetazoa"/>
        </authorList>
    </citation>
    <scope>IDENTIFICATION</scope>
    <source>
        <strain evidence="4">Aabys</strain>
    </source>
</reference>
<dbReference type="OrthoDB" id="39591at2759"/>
<dbReference type="AlphaFoldDB" id="A0A1I8M923"/>
<name>A0A1I8M923_MUSDO</name>
<protein>
    <recommendedName>
        <fullName evidence="3">RNA polymerase II assembly factor Rtp1 C-terminal domain-containing protein</fullName>
    </recommendedName>
</protein>
<dbReference type="eggNOG" id="KOG4653">
    <property type="taxonomic scope" value="Eukaryota"/>
</dbReference>
<dbReference type="InterPro" id="IPR019451">
    <property type="entry name" value="Rtp1_C1"/>
</dbReference>
<gene>
    <name evidence="4" type="primary">101899107</name>
</gene>
<dbReference type="KEGG" id="mde:101899107"/>
<organism evidence="4">
    <name type="scientific">Musca domestica</name>
    <name type="common">House fly</name>
    <dbReference type="NCBI Taxonomy" id="7370"/>
    <lineage>
        <taxon>Eukaryota</taxon>
        <taxon>Metazoa</taxon>
        <taxon>Ecdysozoa</taxon>
        <taxon>Arthropoda</taxon>
        <taxon>Hexapoda</taxon>
        <taxon>Insecta</taxon>
        <taxon>Pterygota</taxon>
        <taxon>Neoptera</taxon>
        <taxon>Endopterygota</taxon>
        <taxon>Diptera</taxon>
        <taxon>Brachycera</taxon>
        <taxon>Muscomorpha</taxon>
        <taxon>Muscoidea</taxon>
        <taxon>Muscidae</taxon>
        <taxon>Musca</taxon>
    </lineage>
</organism>
<proteinExistence type="inferred from homology"/>
<evidence type="ECO:0000256" key="1">
    <source>
        <dbReference type="ARBA" id="ARBA00005724"/>
    </source>
</evidence>
<sequence length="958" mass="109935">MSSPNVMKYWLLLESLIFPGDAKNSDSTISEQERIAKNNEVLQRSMQLSPTEVAKILIEDLEVSRLTNKEQYVACNVDEKTIYSIYLLMTIRTIYKNTNFNSDKVEDLISEHHRRQISYCIEDIAENGLKPNIHCAFRGDRKSIFGESLRKDPNLCLVELLVEGIASFMCITSLPIIRSSDEITLCYIAALYTLIFVSDLKGDEMNESNVVSTKAKLNKLWGSVPKVTFFRNLMMLYGMVENEKKSIVHRDLLLKLWSPGGFVALLFAMQKSDKEEQSVKDVVVKLVSQPSYPKRAQASIVNQILCFLKASIDNKDAISYMGTGLISLRKLCENSIYNRKIVEDWLIKQVQPLLDLQKDCLTVMEWSEFSSMVHLFFQAFCTSTIECLPSEFLVPFIPLLITLYQYIDKYKTKPFVDVVCNHLSHLILRILNNRTTEELNIIIMNMASDEYPKQWLKVNSRVRIEEDILNSQHLKIVQREEKQECDSFISCSHMNSLAELLKKSSFSTLALKVFIILFKLFPTVGSMKKSLVDESMNNMDLLICDEDIQSRVIWEISNKYNGKIQIINALHILIEHKPLKSLLMENISELISVIEEFLVVCTEIGDENSHQLDKNVVVILLTLIREIVENGPVQSENVKRNLLGHLLKLQATTRDRDLNLHIVYLKQKIENGSGATPGIKVNEERFEEARTLLESKEPYKQVEGIQLFINLIKSKDVLTISNVHVIMALALNALKSPESYTFLNCVRLFASMVYLDEHIILETLTEEYLNESAGMDDRLLIGEALLKVCYEIGPLCYKYKNILLNCYMFGCRSPLDEFRFSSFSNLAQMCKILSYDVHKYFQELLNLINCELTSGKYVPAKRAAVMVLSELLSGMDNLIDFQEMLLPIYRLLKFLASSERTDEKIRLHASVGLETLAKKTKEFLSLTANEMSLEKEIQIRGIKTNSKHNFKSHILYMD</sequence>
<accession>A0A1I8M923</accession>
<keyword evidence="2" id="KW-0732">Signal</keyword>
<dbReference type="SUPFAM" id="SSF48371">
    <property type="entry name" value="ARM repeat"/>
    <property type="match status" value="1"/>
</dbReference>
<dbReference type="STRING" id="7370.A0A1I8M923"/>
<feature type="signal peptide" evidence="2">
    <location>
        <begin position="1"/>
        <end position="22"/>
    </location>
</feature>
<evidence type="ECO:0000313" key="4">
    <source>
        <dbReference type="EnsemblMetazoa" id="MDOA002486-PA"/>
    </source>
</evidence>
<dbReference type="VEuPathDB" id="VectorBase:MDOA002486"/>
<dbReference type="EnsemblMetazoa" id="MDOA002486-RA">
    <property type="protein sequence ID" value="MDOA002486-PA"/>
    <property type="gene ID" value="MDOA002486"/>
</dbReference>
<dbReference type="GO" id="GO:0009306">
    <property type="term" value="P:protein secretion"/>
    <property type="evidence" value="ECO:0007669"/>
    <property type="project" value="TreeGrafter"/>
</dbReference>
<dbReference type="PANTHER" id="PTHR20959:SF1">
    <property type="entry name" value="TRANSPORT AND GOLGI ORGANIZATION PROTEIN 6 HOMOLOG"/>
    <property type="match status" value="1"/>
</dbReference>
<evidence type="ECO:0000259" key="3">
    <source>
        <dbReference type="Pfam" id="PF10363"/>
    </source>
</evidence>
<dbReference type="VEuPathDB" id="VectorBase:MDOMA2_011681"/>
<dbReference type="Pfam" id="PF10363">
    <property type="entry name" value="RTP1_C1"/>
    <property type="match status" value="1"/>
</dbReference>
<feature type="chain" id="PRO_5044560032" description="RNA polymerase II assembly factor Rtp1 C-terminal domain-containing protein" evidence="2">
    <location>
        <begin position="23"/>
        <end position="958"/>
    </location>
</feature>
<dbReference type="InterPro" id="IPR016024">
    <property type="entry name" value="ARM-type_fold"/>
</dbReference>